<evidence type="ECO:0000313" key="8">
    <source>
        <dbReference type="Proteomes" id="UP000002640"/>
    </source>
</evidence>
<proteinExistence type="inferred from homology"/>
<dbReference type="Pfam" id="PF01715">
    <property type="entry name" value="IPPT"/>
    <property type="match status" value="1"/>
</dbReference>
<comment type="similarity">
    <text evidence="1 5">Belongs to the IPP transferase family.</text>
</comment>
<dbReference type="RefSeq" id="XP_009515231.1">
    <property type="nucleotide sequence ID" value="XM_009516936.1"/>
</dbReference>
<dbReference type="PANTHER" id="PTHR11088">
    <property type="entry name" value="TRNA DIMETHYLALLYLTRANSFERASE"/>
    <property type="match status" value="1"/>
</dbReference>
<evidence type="ECO:0008006" key="9">
    <source>
        <dbReference type="Google" id="ProtNLM"/>
    </source>
</evidence>
<reference evidence="7 8" key="1">
    <citation type="journal article" date="2006" name="Science">
        <title>Phytophthora genome sequences uncover evolutionary origins and mechanisms of pathogenesis.</title>
        <authorList>
            <person name="Tyler B.M."/>
            <person name="Tripathy S."/>
            <person name="Zhang X."/>
            <person name="Dehal P."/>
            <person name="Jiang R.H."/>
            <person name="Aerts A."/>
            <person name="Arredondo F.D."/>
            <person name="Baxter L."/>
            <person name="Bensasson D."/>
            <person name="Beynon J.L."/>
            <person name="Chapman J."/>
            <person name="Damasceno C.M."/>
            <person name="Dorrance A.E."/>
            <person name="Dou D."/>
            <person name="Dickerman A.W."/>
            <person name="Dubchak I.L."/>
            <person name="Garbelotto M."/>
            <person name="Gijzen M."/>
            <person name="Gordon S.G."/>
            <person name="Govers F."/>
            <person name="Grunwald N.J."/>
            <person name="Huang W."/>
            <person name="Ivors K.L."/>
            <person name="Jones R.W."/>
            <person name="Kamoun S."/>
            <person name="Krampis K."/>
            <person name="Lamour K.H."/>
            <person name="Lee M.K."/>
            <person name="McDonald W.H."/>
            <person name="Medina M."/>
            <person name="Meijer H.J."/>
            <person name="Nordberg E.K."/>
            <person name="Maclean D.J."/>
            <person name="Ospina-Giraldo M.D."/>
            <person name="Morris P.F."/>
            <person name="Phuntumart V."/>
            <person name="Putnam N.H."/>
            <person name="Rash S."/>
            <person name="Rose J.K."/>
            <person name="Sakihama Y."/>
            <person name="Salamov A.A."/>
            <person name="Savidor A."/>
            <person name="Scheuring C.F."/>
            <person name="Smith B.M."/>
            <person name="Sobral B.W."/>
            <person name="Terry A."/>
            <person name="Torto-Alalibo T.A."/>
            <person name="Win J."/>
            <person name="Xu Z."/>
            <person name="Zhang H."/>
            <person name="Grigoriev I.V."/>
            <person name="Rokhsar D.S."/>
            <person name="Boore J.L."/>
        </authorList>
    </citation>
    <scope>NUCLEOTIDE SEQUENCE [LARGE SCALE GENOMIC DNA]</scope>
    <source>
        <strain evidence="7 8">P6497</strain>
    </source>
</reference>
<dbReference type="Gene3D" id="3.30.160.60">
    <property type="entry name" value="Classic Zinc Finger"/>
    <property type="match status" value="1"/>
</dbReference>
<dbReference type="GeneID" id="20662986"/>
<keyword evidence="4 5" id="KW-0067">ATP-binding</keyword>
<evidence type="ECO:0000256" key="4">
    <source>
        <dbReference type="ARBA" id="ARBA00022840"/>
    </source>
</evidence>
<name>G4YF52_PHYSP</name>
<feature type="region of interest" description="Disordered" evidence="6">
    <location>
        <begin position="398"/>
        <end position="441"/>
    </location>
</feature>
<evidence type="ECO:0000256" key="5">
    <source>
        <dbReference type="RuleBase" id="RU003785"/>
    </source>
</evidence>
<dbReference type="GO" id="GO:0005524">
    <property type="term" value="F:ATP binding"/>
    <property type="evidence" value="ECO:0007669"/>
    <property type="project" value="UniProtKB-KW"/>
</dbReference>
<dbReference type="STRING" id="1094619.G4YF52"/>
<sequence>MAALRKVLVVIGTTGAGKTKLSVDLAKAVGGEIVNSDAMQMYRGLDVATAKITEQEKQGVPHHLFDVVDPSSRCDVLEFKRLALQTIDDILARGKVPIVVGGTMYYTQSILWKSQLLDDETPEALYARLQAVDPVMAARLHVNNVRKVQRSLQVFEQTGVPHSELLAQQEREQRNVERYFDACAFWVHASKPVLSERLAKRVDTMLSSGLVEEIRGLRAHVKENPPRLSLDSDGEEEAQNSVGILQAIGYKEFQPYFDAFEATDGAAEDPKALETILEACVEQLNVATRQYARRQLSWIRNKFVTKNIPVYQVDSSDVAKWDALVAQPAIEIAQKFLKGEEITSHQTVQQQQPEAAQAASLEDKFQKNTCTVCNGREFTGKKQWAEHLRSKGHKYHLKRIQIEKERAERGEPPISHKKRRQEDKQSDTSQAQTDTAPSSSG</sequence>
<dbReference type="AlphaFoldDB" id="G4YF52"/>
<dbReference type="InParanoid" id="G4YF52"/>
<dbReference type="Gene3D" id="1.10.20.140">
    <property type="match status" value="1"/>
</dbReference>
<evidence type="ECO:0000313" key="7">
    <source>
        <dbReference type="EMBL" id="EGZ27956.1"/>
    </source>
</evidence>
<evidence type="ECO:0000256" key="6">
    <source>
        <dbReference type="SAM" id="MobiDB-lite"/>
    </source>
</evidence>
<dbReference type="NCBIfam" id="TIGR00174">
    <property type="entry name" value="miaA"/>
    <property type="match status" value="1"/>
</dbReference>
<keyword evidence="3 5" id="KW-0547">Nucleotide-binding</keyword>
<dbReference type="GO" id="GO:0006400">
    <property type="term" value="P:tRNA modification"/>
    <property type="evidence" value="ECO:0007669"/>
    <property type="project" value="TreeGrafter"/>
</dbReference>
<dbReference type="InterPro" id="IPR039657">
    <property type="entry name" value="Dimethylallyltransferase"/>
</dbReference>
<dbReference type="SUPFAM" id="SSF52540">
    <property type="entry name" value="P-loop containing nucleoside triphosphate hydrolases"/>
    <property type="match status" value="2"/>
</dbReference>
<dbReference type="KEGG" id="psoj:PHYSODRAFT_554281"/>
<dbReference type="SMR" id="G4YF52"/>
<dbReference type="Proteomes" id="UP000002640">
    <property type="component" value="Unassembled WGS sequence"/>
</dbReference>
<dbReference type="FunCoup" id="G4YF52">
    <property type="interactions" value="381"/>
</dbReference>
<gene>
    <name evidence="7" type="ORF">PHYSODRAFT_554281</name>
</gene>
<dbReference type="EMBL" id="JH159151">
    <property type="protein sequence ID" value="EGZ27956.1"/>
    <property type="molecule type" value="Genomic_DNA"/>
</dbReference>
<evidence type="ECO:0000256" key="3">
    <source>
        <dbReference type="ARBA" id="ARBA00022741"/>
    </source>
</evidence>
<dbReference type="Gene3D" id="3.40.50.300">
    <property type="entry name" value="P-loop containing nucleotide triphosphate hydrolases"/>
    <property type="match status" value="1"/>
</dbReference>
<protein>
    <recommendedName>
        <fullName evidence="9">tRNA dimethylallyltransferase</fullName>
    </recommendedName>
</protein>
<evidence type="ECO:0000256" key="2">
    <source>
        <dbReference type="ARBA" id="ARBA00022679"/>
    </source>
</evidence>
<accession>G4YF52</accession>
<keyword evidence="8" id="KW-1185">Reference proteome</keyword>
<feature type="compositionally biased region" description="Polar residues" evidence="6">
    <location>
        <begin position="427"/>
        <end position="441"/>
    </location>
</feature>
<organism evidence="7 8">
    <name type="scientific">Phytophthora sojae (strain P6497)</name>
    <name type="common">Soybean stem and root rot agent</name>
    <name type="synonym">Phytophthora megasperma f. sp. glycines</name>
    <dbReference type="NCBI Taxonomy" id="1094619"/>
    <lineage>
        <taxon>Eukaryota</taxon>
        <taxon>Sar</taxon>
        <taxon>Stramenopiles</taxon>
        <taxon>Oomycota</taxon>
        <taxon>Peronosporomycetes</taxon>
        <taxon>Peronosporales</taxon>
        <taxon>Peronosporaceae</taxon>
        <taxon>Phytophthora</taxon>
    </lineage>
</organism>
<dbReference type="InterPro" id="IPR027417">
    <property type="entry name" value="P-loop_NTPase"/>
</dbReference>
<dbReference type="GO" id="GO:0005739">
    <property type="term" value="C:mitochondrion"/>
    <property type="evidence" value="ECO:0007669"/>
    <property type="project" value="TreeGrafter"/>
</dbReference>
<dbReference type="PANTHER" id="PTHR11088:SF89">
    <property type="entry name" value="TRNA DIMETHYLALLYLTRANSFERASE"/>
    <property type="match status" value="1"/>
</dbReference>
<feature type="compositionally biased region" description="Basic and acidic residues" evidence="6">
    <location>
        <begin position="400"/>
        <end position="411"/>
    </location>
</feature>
<keyword evidence="2 5" id="KW-0808">Transferase</keyword>
<evidence type="ECO:0000256" key="1">
    <source>
        <dbReference type="ARBA" id="ARBA00005842"/>
    </source>
</evidence>
<dbReference type="InterPro" id="IPR018022">
    <property type="entry name" value="IPT"/>
</dbReference>
<dbReference type="HAMAP" id="MF_00185">
    <property type="entry name" value="IPP_trans"/>
    <property type="match status" value="1"/>
</dbReference>
<dbReference type="GO" id="GO:0052381">
    <property type="term" value="F:tRNA dimethylallyltransferase activity"/>
    <property type="evidence" value="ECO:0007669"/>
    <property type="project" value="InterPro"/>
</dbReference>
<dbReference type="OMA" id="VPHYLID"/>